<name>A0A494VV71_9SPHI</name>
<sequence length="62" mass="6976">MGTIKTFLLGAGTAYAIYFITRKRIDGTSILDELLDNPSLFMNKAKDYAIAEIVHTVKQKLR</sequence>
<dbReference type="OrthoDB" id="798795at2"/>
<dbReference type="EMBL" id="CP032869">
    <property type="protein sequence ID" value="AYL95188.1"/>
    <property type="molecule type" value="Genomic_DNA"/>
</dbReference>
<reference evidence="1 2" key="1">
    <citation type="submission" date="2018-10" db="EMBL/GenBank/DDBJ databases">
        <title>Genome sequencing of Mucilaginibacter sp. HYN0043.</title>
        <authorList>
            <person name="Kim M."/>
            <person name="Yi H."/>
        </authorList>
    </citation>
    <scope>NUCLEOTIDE SEQUENCE [LARGE SCALE GENOMIC DNA]</scope>
    <source>
        <strain evidence="1 2">HYN0043</strain>
    </source>
</reference>
<dbReference type="KEGG" id="muh:HYN43_007715"/>
<evidence type="ECO:0000313" key="2">
    <source>
        <dbReference type="Proteomes" id="UP000270046"/>
    </source>
</evidence>
<keyword evidence="2" id="KW-1185">Reference proteome</keyword>
<dbReference type="Proteomes" id="UP000270046">
    <property type="component" value="Chromosome"/>
</dbReference>
<organism evidence="1 2">
    <name type="scientific">Mucilaginibacter celer</name>
    <dbReference type="NCBI Taxonomy" id="2305508"/>
    <lineage>
        <taxon>Bacteria</taxon>
        <taxon>Pseudomonadati</taxon>
        <taxon>Bacteroidota</taxon>
        <taxon>Sphingobacteriia</taxon>
        <taxon>Sphingobacteriales</taxon>
        <taxon>Sphingobacteriaceae</taxon>
        <taxon>Mucilaginibacter</taxon>
    </lineage>
</organism>
<dbReference type="AlphaFoldDB" id="A0A494VV71"/>
<evidence type="ECO:0000313" key="1">
    <source>
        <dbReference type="EMBL" id="AYL95188.1"/>
    </source>
</evidence>
<protein>
    <submittedName>
        <fullName evidence="1">YtxH domain-containing protein</fullName>
    </submittedName>
</protein>
<gene>
    <name evidence="1" type="ORF">HYN43_007715</name>
</gene>
<dbReference type="RefSeq" id="WP_119408892.1">
    <property type="nucleotide sequence ID" value="NZ_CP032869.1"/>
</dbReference>
<accession>A0A494VV71</accession>
<proteinExistence type="predicted"/>